<proteinExistence type="predicted"/>
<evidence type="ECO:0000313" key="1">
    <source>
        <dbReference type="EMBL" id="KRY84400.1"/>
    </source>
</evidence>
<dbReference type="AlphaFoldDB" id="A0A0V1FEG6"/>
<sequence>MKQHSVKGLLWNATECCRDNGNIDCAPNVLFKSKTKENSDPVPCRTLLSDVKHNNDKTENDAAEDNNYQLQETNRCSVTFRKEQHCEKWRKTFFQNLEFFDC</sequence>
<comment type="caution">
    <text evidence="1">The sequence shown here is derived from an EMBL/GenBank/DDBJ whole genome shotgun (WGS) entry which is preliminary data.</text>
</comment>
<evidence type="ECO:0000313" key="2">
    <source>
        <dbReference type="Proteomes" id="UP000054995"/>
    </source>
</evidence>
<accession>A0A0V1FEG6</accession>
<dbReference type="Proteomes" id="UP000054995">
    <property type="component" value="Unassembled WGS sequence"/>
</dbReference>
<reference evidence="1 2" key="1">
    <citation type="submission" date="2015-01" db="EMBL/GenBank/DDBJ databases">
        <title>Evolution of Trichinella species and genotypes.</title>
        <authorList>
            <person name="Korhonen P.K."/>
            <person name="Edoardo P."/>
            <person name="Giuseppe L.R."/>
            <person name="Gasser R.B."/>
        </authorList>
    </citation>
    <scope>NUCLEOTIDE SEQUENCE [LARGE SCALE GENOMIC DNA]</scope>
    <source>
        <strain evidence="1">ISS470</strain>
    </source>
</reference>
<dbReference type="EMBL" id="JYDT01000114">
    <property type="protein sequence ID" value="KRY84400.1"/>
    <property type="molecule type" value="Genomic_DNA"/>
</dbReference>
<gene>
    <name evidence="1" type="ORF">T4D_163</name>
</gene>
<name>A0A0V1FEG6_TRIPS</name>
<organism evidence="1 2">
    <name type="scientific">Trichinella pseudospiralis</name>
    <name type="common">Parasitic roundworm</name>
    <dbReference type="NCBI Taxonomy" id="6337"/>
    <lineage>
        <taxon>Eukaryota</taxon>
        <taxon>Metazoa</taxon>
        <taxon>Ecdysozoa</taxon>
        <taxon>Nematoda</taxon>
        <taxon>Enoplea</taxon>
        <taxon>Dorylaimia</taxon>
        <taxon>Trichinellida</taxon>
        <taxon>Trichinellidae</taxon>
        <taxon>Trichinella</taxon>
    </lineage>
</organism>
<protein>
    <submittedName>
        <fullName evidence="1">Uncharacterized protein</fullName>
    </submittedName>
</protein>
<keyword evidence="2" id="KW-1185">Reference proteome</keyword>